<protein>
    <submittedName>
        <fullName evidence="5">ABC transporter ATP-binding protein</fullName>
    </submittedName>
</protein>
<evidence type="ECO:0000256" key="1">
    <source>
        <dbReference type="ARBA" id="ARBA00022448"/>
    </source>
</evidence>
<dbReference type="STRING" id="1447715.AH67_04960"/>
<organism evidence="5 6">
    <name type="scientific">Bifidobacterium pseudolongum PV8-2</name>
    <dbReference type="NCBI Taxonomy" id="1447715"/>
    <lineage>
        <taxon>Bacteria</taxon>
        <taxon>Bacillati</taxon>
        <taxon>Actinomycetota</taxon>
        <taxon>Actinomycetes</taxon>
        <taxon>Bifidobacteriales</taxon>
        <taxon>Bifidobacteriaceae</taxon>
        <taxon>Bifidobacterium</taxon>
    </lineage>
</organism>
<gene>
    <name evidence="5" type="ORF">AH67_04960</name>
</gene>
<dbReference type="EMBL" id="CP007457">
    <property type="protein sequence ID" value="AIZ16358.1"/>
    <property type="molecule type" value="Genomic_DNA"/>
</dbReference>
<dbReference type="KEGG" id="bpsp:AH67_04960"/>
<dbReference type="InterPro" id="IPR015854">
    <property type="entry name" value="ABC_transpr_LolD-like"/>
</dbReference>
<dbReference type="GO" id="GO:0005524">
    <property type="term" value="F:ATP binding"/>
    <property type="evidence" value="ECO:0007669"/>
    <property type="project" value="UniProtKB-KW"/>
</dbReference>
<dbReference type="SMART" id="SM00382">
    <property type="entry name" value="AAA"/>
    <property type="match status" value="1"/>
</dbReference>
<evidence type="ECO:0000259" key="4">
    <source>
        <dbReference type="PROSITE" id="PS50893"/>
    </source>
</evidence>
<name>A0A0A7I7Z2_9BIFI</name>
<dbReference type="InterPro" id="IPR003593">
    <property type="entry name" value="AAA+_ATPase"/>
</dbReference>
<dbReference type="AlphaFoldDB" id="A0A0A7I7Z2"/>
<dbReference type="GO" id="GO:0005886">
    <property type="term" value="C:plasma membrane"/>
    <property type="evidence" value="ECO:0007669"/>
    <property type="project" value="TreeGrafter"/>
</dbReference>
<dbReference type="SUPFAM" id="SSF52540">
    <property type="entry name" value="P-loop containing nucleoside triphosphate hydrolases"/>
    <property type="match status" value="1"/>
</dbReference>
<keyword evidence="3 5" id="KW-0067">ATP-binding</keyword>
<evidence type="ECO:0000256" key="3">
    <source>
        <dbReference type="ARBA" id="ARBA00022840"/>
    </source>
</evidence>
<dbReference type="RefSeq" id="WP_022857608.1">
    <property type="nucleotide sequence ID" value="NZ_CP007457.1"/>
</dbReference>
<sequence length="261" mass="28434">MAHSHPPTGTAIISARGLTQSFRTADREQTVLNGLDVDIRRGDFTAIMGPSGAGKSTLLYALAGLERPTAGIIEFDGETITDMRDDALAVFRRAHCGFVFQQHQLLERMSLIDNVIVAGALTMRSKPRITAKARELFSLVHLDERAQARTSAQVSGGEAQRTSIVRALINDPELVFADEPTGALNSHNSQAVLDVFCTLHANGQSIVMVTHDRHSALRANRVLYLRDGAIAGECTLGAWDGDEPYGEREHTLAVFLNEMGW</sequence>
<dbReference type="InterPro" id="IPR017911">
    <property type="entry name" value="MacB-like_ATP-bd"/>
</dbReference>
<keyword evidence="2" id="KW-0547">Nucleotide-binding</keyword>
<dbReference type="Proteomes" id="UP000030636">
    <property type="component" value="Chromosome"/>
</dbReference>
<feature type="domain" description="ABC transporter" evidence="4">
    <location>
        <begin position="13"/>
        <end position="252"/>
    </location>
</feature>
<evidence type="ECO:0000313" key="5">
    <source>
        <dbReference type="EMBL" id="AIZ16358.1"/>
    </source>
</evidence>
<dbReference type="HOGENOM" id="CLU_000604_1_22_11"/>
<dbReference type="Gene3D" id="3.40.50.300">
    <property type="entry name" value="P-loop containing nucleotide triphosphate hydrolases"/>
    <property type="match status" value="1"/>
</dbReference>
<dbReference type="InterPro" id="IPR027417">
    <property type="entry name" value="P-loop_NTPase"/>
</dbReference>
<evidence type="ECO:0000256" key="2">
    <source>
        <dbReference type="ARBA" id="ARBA00022741"/>
    </source>
</evidence>
<dbReference type="PROSITE" id="PS50893">
    <property type="entry name" value="ABC_TRANSPORTER_2"/>
    <property type="match status" value="1"/>
</dbReference>
<accession>A0A0A7I7Z2</accession>
<dbReference type="OrthoDB" id="9802264at2"/>
<keyword evidence="1" id="KW-0813">Transport</keyword>
<dbReference type="InterPro" id="IPR003439">
    <property type="entry name" value="ABC_transporter-like_ATP-bd"/>
</dbReference>
<dbReference type="Pfam" id="PF00005">
    <property type="entry name" value="ABC_tran"/>
    <property type="match status" value="1"/>
</dbReference>
<evidence type="ECO:0000313" key="6">
    <source>
        <dbReference type="Proteomes" id="UP000030636"/>
    </source>
</evidence>
<dbReference type="GO" id="GO:0016887">
    <property type="term" value="F:ATP hydrolysis activity"/>
    <property type="evidence" value="ECO:0007669"/>
    <property type="project" value="InterPro"/>
</dbReference>
<proteinExistence type="predicted"/>
<reference evidence="5 6" key="1">
    <citation type="journal article" date="2015" name="Genome Announc.">
        <title>Bifidobacterium pseudolongum Strain PV8-2, Isolated from a Stool Sample of an Anemic Kenyan Infant.</title>
        <authorList>
            <person name="Vazquez-Gutierrez P."/>
            <person name="Lacroix C."/>
            <person name="Chassard C."/>
            <person name="Klumpp J."/>
            <person name="Stevens M.J."/>
            <person name="Jans C."/>
        </authorList>
    </citation>
    <scope>NUCLEOTIDE SEQUENCE [LARGE SCALE GENOMIC DNA]</scope>
    <source>
        <strain evidence="5 6">PV8-2</strain>
    </source>
</reference>
<dbReference type="PANTHER" id="PTHR24220">
    <property type="entry name" value="IMPORT ATP-BINDING PROTEIN"/>
    <property type="match status" value="1"/>
</dbReference>
<keyword evidence="6" id="KW-1185">Reference proteome</keyword>
<dbReference type="GO" id="GO:0022857">
    <property type="term" value="F:transmembrane transporter activity"/>
    <property type="evidence" value="ECO:0007669"/>
    <property type="project" value="TreeGrafter"/>
</dbReference>
<dbReference type="CDD" id="cd03255">
    <property type="entry name" value="ABC_MJ0796_LolCDE_FtsE"/>
    <property type="match status" value="1"/>
</dbReference>